<dbReference type="Gene3D" id="3.40.30.10">
    <property type="entry name" value="Glutaredoxin"/>
    <property type="match status" value="1"/>
</dbReference>
<evidence type="ECO:0000313" key="1">
    <source>
        <dbReference type="EMBL" id="QPM89267.1"/>
    </source>
</evidence>
<dbReference type="InterPro" id="IPR004046">
    <property type="entry name" value="GST_C"/>
</dbReference>
<dbReference type="SFLD" id="SFLDS00019">
    <property type="entry name" value="Glutathione_Transferase_(cytos"/>
    <property type="match status" value="1"/>
</dbReference>
<dbReference type="Pfam" id="PF13417">
    <property type="entry name" value="GST_N_3"/>
    <property type="match status" value="1"/>
</dbReference>
<dbReference type="SUPFAM" id="SSF52833">
    <property type="entry name" value="Thioredoxin-like"/>
    <property type="match status" value="1"/>
</dbReference>
<gene>
    <name evidence="1" type="ORF">PSAL_004820</name>
</gene>
<dbReference type="AlphaFoldDB" id="A0A418SFB4"/>
<dbReference type="RefSeq" id="WP_119839667.1">
    <property type="nucleotide sequence ID" value="NZ_CP060436.1"/>
</dbReference>
<dbReference type="SFLD" id="SFLDG00358">
    <property type="entry name" value="Main_(cytGST)"/>
    <property type="match status" value="1"/>
</dbReference>
<dbReference type="EMBL" id="CP060436">
    <property type="protein sequence ID" value="QPM89267.1"/>
    <property type="molecule type" value="Genomic_DNA"/>
</dbReference>
<dbReference type="SUPFAM" id="SSF47616">
    <property type="entry name" value="GST C-terminal domain-like"/>
    <property type="match status" value="1"/>
</dbReference>
<dbReference type="Pfam" id="PF00043">
    <property type="entry name" value="GST_C"/>
    <property type="match status" value="1"/>
</dbReference>
<dbReference type="CDD" id="cd03046">
    <property type="entry name" value="GST_N_GTT1_like"/>
    <property type="match status" value="1"/>
</dbReference>
<proteinExistence type="predicted"/>
<dbReference type="InterPro" id="IPR036282">
    <property type="entry name" value="Glutathione-S-Trfase_C_sf"/>
</dbReference>
<dbReference type="SFLD" id="SFLDG01150">
    <property type="entry name" value="Main.1:_Beta-like"/>
    <property type="match status" value="1"/>
</dbReference>
<evidence type="ECO:0000313" key="2">
    <source>
        <dbReference type="Proteomes" id="UP000283786"/>
    </source>
</evidence>
<reference evidence="1 2" key="1">
    <citation type="submission" date="2020-08" db="EMBL/GenBank/DDBJ databases">
        <title>Genome sequence of Rhodobacteraceae bacterium Lw-13e.</title>
        <authorList>
            <person name="Poehlein A."/>
            <person name="Wolter L."/>
            <person name="Daniel R."/>
            <person name="Brinkhoff T."/>
        </authorList>
    </citation>
    <scope>NUCLEOTIDE SEQUENCE [LARGE SCALE GENOMIC DNA]</scope>
    <source>
        <strain evidence="1 2">Lw-13e</strain>
    </source>
</reference>
<dbReference type="Proteomes" id="UP000283786">
    <property type="component" value="Chromosome"/>
</dbReference>
<dbReference type="InterPro" id="IPR040079">
    <property type="entry name" value="Glutathione_S-Trfase"/>
</dbReference>
<dbReference type="InterPro" id="IPR004045">
    <property type="entry name" value="Glutathione_S-Trfase_N"/>
</dbReference>
<organism evidence="1 2">
    <name type="scientific">Pseudooceanicola algae</name>
    <dbReference type="NCBI Taxonomy" id="1537215"/>
    <lineage>
        <taxon>Bacteria</taxon>
        <taxon>Pseudomonadati</taxon>
        <taxon>Pseudomonadota</taxon>
        <taxon>Alphaproteobacteria</taxon>
        <taxon>Rhodobacterales</taxon>
        <taxon>Paracoccaceae</taxon>
        <taxon>Pseudooceanicola</taxon>
    </lineage>
</organism>
<dbReference type="PANTHER" id="PTHR44051">
    <property type="entry name" value="GLUTATHIONE S-TRANSFERASE-RELATED"/>
    <property type="match status" value="1"/>
</dbReference>
<dbReference type="InterPro" id="IPR010987">
    <property type="entry name" value="Glutathione-S-Trfase_C-like"/>
</dbReference>
<protein>
    <submittedName>
        <fullName evidence="1">Uncharacterized protein</fullName>
    </submittedName>
</protein>
<dbReference type="PROSITE" id="PS50405">
    <property type="entry name" value="GST_CTER"/>
    <property type="match status" value="1"/>
</dbReference>
<dbReference type="InterPro" id="IPR036249">
    <property type="entry name" value="Thioredoxin-like_sf"/>
</dbReference>
<dbReference type="PROSITE" id="PS50404">
    <property type="entry name" value="GST_NTER"/>
    <property type="match status" value="1"/>
</dbReference>
<sequence>MIVLHHCPGSRSMRVLWLLNELDVPFEMVLHAFDTGLRAPQHLVLSPAGRVPALEMDGDSCFESGAILEILCERYSRRGLGRLTGDLDRPDWLVWVHFAETVTQHVSSLIQQHVICPPQERSEFVMRVETEHLHGCFAAIEGRLSTPVENSDYLLTSGFSAADIAVGQAVWMAQHFTTLDDFPETAAWFQRITERESFRRALPDPGRGIFAQGYYPQPHLSGSV</sequence>
<name>A0A418SFB4_9RHOB</name>
<dbReference type="Gene3D" id="1.20.1050.10">
    <property type="match status" value="1"/>
</dbReference>
<keyword evidence="2" id="KW-1185">Reference proteome</keyword>
<accession>A0A418SFB4</accession>
<dbReference type="OrthoDB" id="5740960at2"/>
<dbReference type="KEGG" id="palw:PSAL_004820"/>
<dbReference type="PANTHER" id="PTHR44051:SF8">
    <property type="entry name" value="GLUTATHIONE S-TRANSFERASE GSTA"/>
    <property type="match status" value="1"/>
</dbReference>